<dbReference type="InterPro" id="IPR050570">
    <property type="entry name" value="Cell_wall_metabolism_enzyme"/>
</dbReference>
<proteinExistence type="predicted"/>
<name>A0A9D2M7P0_9FIRM</name>
<dbReference type="GO" id="GO:0004222">
    <property type="term" value="F:metalloendopeptidase activity"/>
    <property type="evidence" value="ECO:0007669"/>
    <property type="project" value="TreeGrafter"/>
</dbReference>
<comment type="caution">
    <text evidence="2">The sequence shown here is derived from an EMBL/GenBank/DDBJ whole genome shotgun (WGS) entry which is preliminary data.</text>
</comment>
<dbReference type="InterPro" id="IPR011055">
    <property type="entry name" value="Dup_hybrid_motif"/>
</dbReference>
<reference evidence="2" key="1">
    <citation type="journal article" date="2021" name="PeerJ">
        <title>Extensive microbial diversity within the chicken gut microbiome revealed by metagenomics and culture.</title>
        <authorList>
            <person name="Gilroy R."/>
            <person name="Ravi A."/>
            <person name="Getino M."/>
            <person name="Pursley I."/>
            <person name="Horton D.L."/>
            <person name="Alikhan N.F."/>
            <person name="Baker D."/>
            <person name="Gharbi K."/>
            <person name="Hall N."/>
            <person name="Watson M."/>
            <person name="Adriaenssens E.M."/>
            <person name="Foster-Nyarko E."/>
            <person name="Jarju S."/>
            <person name="Secka A."/>
            <person name="Antonio M."/>
            <person name="Oren A."/>
            <person name="Chaudhuri R.R."/>
            <person name="La Ragione R."/>
            <person name="Hildebrand F."/>
            <person name="Pallen M.J."/>
        </authorList>
    </citation>
    <scope>NUCLEOTIDE SEQUENCE</scope>
    <source>
        <strain evidence="2">ChiBcec8-13705</strain>
    </source>
</reference>
<evidence type="ECO:0000313" key="2">
    <source>
        <dbReference type="EMBL" id="HJB42179.1"/>
    </source>
</evidence>
<gene>
    <name evidence="2" type="ORF">H9945_06740</name>
</gene>
<evidence type="ECO:0000313" key="3">
    <source>
        <dbReference type="Proteomes" id="UP000886803"/>
    </source>
</evidence>
<dbReference type="EMBL" id="DWYG01000111">
    <property type="protein sequence ID" value="HJB42179.1"/>
    <property type="molecule type" value="Genomic_DNA"/>
</dbReference>
<dbReference type="Gene3D" id="2.70.70.10">
    <property type="entry name" value="Glucose Permease (Domain IIA)"/>
    <property type="match status" value="1"/>
</dbReference>
<dbReference type="PANTHER" id="PTHR21666">
    <property type="entry name" value="PEPTIDASE-RELATED"/>
    <property type="match status" value="1"/>
</dbReference>
<evidence type="ECO:0000259" key="1">
    <source>
        <dbReference type="Pfam" id="PF01551"/>
    </source>
</evidence>
<dbReference type="PANTHER" id="PTHR21666:SF270">
    <property type="entry name" value="MUREIN HYDROLASE ACTIVATOR ENVC"/>
    <property type="match status" value="1"/>
</dbReference>
<protein>
    <submittedName>
        <fullName evidence="2">M23 family metallopeptidase</fullName>
    </submittedName>
</protein>
<accession>A0A9D2M7P0</accession>
<organism evidence="2 3">
    <name type="scientific">Candidatus Gemmiger avicola</name>
    <dbReference type="NCBI Taxonomy" id="2838605"/>
    <lineage>
        <taxon>Bacteria</taxon>
        <taxon>Bacillati</taxon>
        <taxon>Bacillota</taxon>
        <taxon>Clostridia</taxon>
        <taxon>Eubacteriales</taxon>
        <taxon>Gemmiger</taxon>
    </lineage>
</organism>
<dbReference type="Pfam" id="PF01551">
    <property type="entry name" value="Peptidase_M23"/>
    <property type="match status" value="1"/>
</dbReference>
<dbReference type="Proteomes" id="UP000886803">
    <property type="component" value="Unassembled WGS sequence"/>
</dbReference>
<dbReference type="InterPro" id="IPR016047">
    <property type="entry name" value="M23ase_b-sheet_dom"/>
</dbReference>
<dbReference type="AlphaFoldDB" id="A0A9D2M7P0"/>
<sequence>MRLLDGTVLLAWPLAQHVVTAGYFYNDGSPHNAIDLRAATGTPVYAAEDGTVDWVQSWDGRTTTGTQSYGNAVRIRHADYNGKTLQTRYAHLSQTVVNPGDRVQAGQLIGYSGDSGNVTAPHLHFEVIWDGVRRNPLVWLDDDFTTASARVYTYGPGEGPVARPAEPAAAEQTLVIGPMSEGDAAYFAQFAAWLGLGNRFSAEQAGSNGVRVVLGPVSAGDAAMAQLLAAYLGLAAIAEDV</sequence>
<feature type="domain" description="M23ase beta-sheet core" evidence="1">
    <location>
        <begin position="30"/>
        <end position="136"/>
    </location>
</feature>
<reference evidence="2" key="2">
    <citation type="submission" date="2021-04" db="EMBL/GenBank/DDBJ databases">
        <authorList>
            <person name="Gilroy R."/>
        </authorList>
    </citation>
    <scope>NUCLEOTIDE SEQUENCE</scope>
    <source>
        <strain evidence="2">ChiBcec8-13705</strain>
    </source>
</reference>
<dbReference type="SUPFAM" id="SSF51261">
    <property type="entry name" value="Duplicated hybrid motif"/>
    <property type="match status" value="1"/>
</dbReference>
<dbReference type="CDD" id="cd12797">
    <property type="entry name" value="M23_peptidase"/>
    <property type="match status" value="1"/>
</dbReference>